<dbReference type="OrthoDB" id="9793353at2"/>
<dbReference type="SUPFAM" id="SSF54189">
    <property type="entry name" value="Ribosomal proteins S24e, L23 and L15e"/>
    <property type="match status" value="1"/>
</dbReference>
<dbReference type="PATRIC" id="fig|1561003.3.peg.520"/>
<dbReference type="GO" id="GO:0006412">
    <property type="term" value="P:translation"/>
    <property type="evidence" value="ECO:0007669"/>
    <property type="project" value="UniProtKB-UniRule"/>
</dbReference>
<keyword evidence="6" id="KW-1185">Reference proteome</keyword>
<dbReference type="AlphaFoldDB" id="A0A0S4M5D5"/>
<name>A0A0S4M5D5_9BURK</name>
<proteinExistence type="inferred from homology"/>
<dbReference type="InterPro" id="IPR012677">
    <property type="entry name" value="Nucleotide-bd_a/b_plait_sf"/>
</dbReference>
<comment type="subunit">
    <text evidence="4">Part of the 50S ribosomal subunit. Contacts protein L29, and trigger factor when it is bound to the ribosome.</text>
</comment>
<evidence type="ECO:0000256" key="2">
    <source>
        <dbReference type="ARBA" id="ARBA00022980"/>
    </source>
</evidence>
<dbReference type="STRING" id="1561003.Ark11_0507"/>
<keyword evidence="2 4" id="KW-0689">Ribosomal protein</keyword>
<keyword evidence="4" id="KW-0694">RNA-binding</keyword>
<dbReference type="GO" id="GO:1990904">
    <property type="term" value="C:ribonucleoprotein complex"/>
    <property type="evidence" value="ECO:0007669"/>
    <property type="project" value="UniProtKB-KW"/>
</dbReference>
<dbReference type="RefSeq" id="WP_092342211.1">
    <property type="nucleotide sequence ID" value="NZ_FLSL01000099.1"/>
</dbReference>
<keyword evidence="3 4" id="KW-0687">Ribonucleoprotein</keyword>
<evidence type="ECO:0000256" key="3">
    <source>
        <dbReference type="ARBA" id="ARBA00023274"/>
    </source>
</evidence>
<dbReference type="GO" id="GO:0019843">
    <property type="term" value="F:rRNA binding"/>
    <property type="evidence" value="ECO:0007669"/>
    <property type="project" value="UniProtKB-UniRule"/>
</dbReference>
<comment type="function">
    <text evidence="4">One of the early assembly proteins it binds 23S rRNA. One of the proteins that surrounds the polypeptide exit tunnel on the outside of the ribosome. Forms the main docking site for trigger factor binding to the ribosome.</text>
</comment>
<dbReference type="EMBL" id="LN906597">
    <property type="protein sequence ID" value="CUT17352.1"/>
    <property type="molecule type" value="Genomic_DNA"/>
</dbReference>
<protein>
    <recommendedName>
        <fullName evidence="4">Large ribosomal subunit protein uL23</fullName>
    </recommendedName>
</protein>
<dbReference type="InterPro" id="IPR013025">
    <property type="entry name" value="Ribosomal_uL23-like"/>
</dbReference>
<reference evidence="6" key="1">
    <citation type="submission" date="2015-11" db="EMBL/GenBank/DDBJ databases">
        <authorList>
            <person name="Seth-Smith H.M.B."/>
        </authorList>
    </citation>
    <scope>NUCLEOTIDE SEQUENCE [LARGE SCALE GENOMIC DNA]</scope>
    <source>
        <strain evidence="6">2013Ark11</strain>
    </source>
</reference>
<evidence type="ECO:0000256" key="4">
    <source>
        <dbReference type="HAMAP-Rule" id="MF_01369"/>
    </source>
</evidence>
<evidence type="ECO:0000256" key="1">
    <source>
        <dbReference type="ARBA" id="ARBA00006700"/>
    </source>
</evidence>
<keyword evidence="4" id="KW-0699">rRNA-binding</keyword>
<dbReference type="Pfam" id="PF00276">
    <property type="entry name" value="Ribosomal_L23"/>
    <property type="match status" value="1"/>
</dbReference>
<dbReference type="InterPro" id="IPR012678">
    <property type="entry name" value="Ribosomal_uL23/eL15/eS24_sf"/>
</dbReference>
<dbReference type="Proteomes" id="UP000198651">
    <property type="component" value="Chromosome I"/>
</dbReference>
<dbReference type="Gene3D" id="3.30.70.330">
    <property type="match status" value="1"/>
</dbReference>
<sequence>MSEVKSFFLDAFKGFVVSEKGGLCSSRFQVTVKVGTYLNKAQIKEAFESLFDVSVEGVTTLNVAGKKKRFGRFYGKRSDWKKAYVSIKDDVRGRSFMERNDGVA</sequence>
<evidence type="ECO:0000313" key="6">
    <source>
        <dbReference type="Proteomes" id="UP000198651"/>
    </source>
</evidence>
<gene>
    <name evidence="4 5" type="primary">rplW</name>
    <name evidence="5" type="ORF">Ark11_0507</name>
</gene>
<evidence type="ECO:0000313" key="5">
    <source>
        <dbReference type="EMBL" id="CUT17352.1"/>
    </source>
</evidence>
<organism evidence="5 6">
    <name type="scientific">Candidatus Ichthyocystis hellenicum</name>
    <dbReference type="NCBI Taxonomy" id="1561003"/>
    <lineage>
        <taxon>Bacteria</taxon>
        <taxon>Pseudomonadati</taxon>
        <taxon>Pseudomonadota</taxon>
        <taxon>Betaproteobacteria</taxon>
        <taxon>Burkholderiales</taxon>
        <taxon>Candidatus Ichthyocystis</taxon>
    </lineage>
</organism>
<accession>A0A0S4M5D5</accession>
<comment type="similarity">
    <text evidence="1 4">Belongs to the universal ribosomal protein uL23 family.</text>
</comment>
<dbReference type="HAMAP" id="MF_01369_B">
    <property type="entry name" value="Ribosomal_uL23_B"/>
    <property type="match status" value="1"/>
</dbReference>
<dbReference type="GO" id="GO:0003735">
    <property type="term" value="F:structural constituent of ribosome"/>
    <property type="evidence" value="ECO:0007669"/>
    <property type="project" value="InterPro"/>
</dbReference>
<dbReference type="GO" id="GO:0005840">
    <property type="term" value="C:ribosome"/>
    <property type="evidence" value="ECO:0007669"/>
    <property type="project" value="UniProtKB-KW"/>
</dbReference>